<dbReference type="CDD" id="cd09917">
    <property type="entry name" value="F-box_SF"/>
    <property type="match status" value="1"/>
</dbReference>
<gene>
    <name evidence="2" type="ORF">LTR36_008892</name>
</gene>
<protein>
    <recommendedName>
        <fullName evidence="1">F-box domain-containing protein</fullName>
    </recommendedName>
</protein>
<dbReference type="SUPFAM" id="SSF81383">
    <property type="entry name" value="F-box domain"/>
    <property type="match status" value="1"/>
</dbReference>
<dbReference type="AlphaFoldDB" id="A0AAV9J772"/>
<proteinExistence type="predicted"/>
<dbReference type="EMBL" id="JAVFHQ010000061">
    <property type="protein sequence ID" value="KAK4540815.1"/>
    <property type="molecule type" value="Genomic_DNA"/>
</dbReference>
<keyword evidence="3" id="KW-1185">Reference proteome</keyword>
<dbReference type="InterPro" id="IPR036047">
    <property type="entry name" value="F-box-like_dom_sf"/>
</dbReference>
<name>A0AAV9J772_9PEZI</name>
<comment type="caution">
    <text evidence="2">The sequence shown here is derived from an EMBL/GenBank/DDBJ whole genome shotgun (WGS) entry which is preliminary data.</text>
</comment>
<feature type="domain" description="F-box" evidence="1">
    <location>
        <begin position="90"/>
        <end position="124"/>
    </location>
</feature>
<evidence type="ECO:0000313" key="3">
    <source>
        <dbReference type="Proteomes" id="UP001324427"/>
    </source>
</evidence>
<evidence type="ECO:0000313" key="2">
    <source>
        <dbReference type="EMBL" id="KAK4540815.1"/>
    </source>
</evidence>
<evidence type="ECO:0000259" key="1">
    <source>
        <dbReference type="Pfam" id="PF00646"/>
    </source>
</evidence>
<dbReference type="Pfam" id="PF00646">
    <property type="entry name" value="F-box"/>
    <property type="match status" value="1"/>
</dbReference>
<sequence length="346" mass="38102">MDPATETTTMSAFEHYQAVVQHHKTLKQILERLPSKPDAGGDFSVLVTAAQRELDHAAASMPPLLKQIPAAERASPATAIIADKVFNIQELFEHILCDLDICDLLKAQQVSHHFFDTIQSSKKLQRHMGLAPDTKRDFRFLLQHNIFGIAFMTDAQLVATRLSEGDKIIVRAETYGEIPMPKLGERSRCILICQPPVKTMTAYAGCCSNRYGIYYAQLLSSLPAPAGGSAAATVITSDTGITLGDIIDAGQAVQRQHCTCPHAREYHHDVQGNVELSVTFEGCLSLAAKDKTLLSRRKADKAVKRERRLEKKKHARLAPYEAAKLAAEASEERIPTLEEFEAAQGS</sequence>
<dbReference type="InterPro" id="IPR001810">
    <property type="entry name" value="F-box_dom"/>
</dbReference>
<dbReference type="Proteomes" id="UP001324427">
    <property type="component" value="Unassembled WGS sequence"/>
</dbReference>
<reference evidence="2 3" key="1">
    <citation type="submission" date="2021-11" db="EMBL/GenBank/DDBJ databases">
        <title>Black yeast isolated from Biological Soil Crust.</title>
        <authorList>
            <person name="Kurbessoian T."/>
        </authorList>
    </citation>
    <scope>NUCLEOTIDE SEQUENCE [LARGE SCALE GENOMIC DNA]</scope>
    <source>
        <strain evidence="2 3">CCFEE 5522</strain>
    </source>
</reference>
<organism evidence="2 3">
    <name type="scientific">Oleoguttula mirabilis</name>
    <dbReference type="NCBI Taxonomy" id="1507867"/>
    <lineage>
        <taxon>Eukaryota</taxon>
        <taxon>Fungi</taxon>
        <taxon>Dikarya</taxon>
        <taxon>Ascomycota</taxon>
        <taxon>Pezizomycotina</taxon>
        <taxon>Dothideomycetes</taxon>
        <taxon>Dothideomycetidae</taxon>
        <taxon>Mycosphaerellales</taxon>
        <taxon>Teratosphaeriaceae</taxon>
        <taxon>Oleoguttula</taxon>
    </lineage>
</organism>
<accession>A0AAV9J772</accession>